<keyword evidence="1" id="KW-0472">Membrane</keyword>
<evidence type="ECO:0000313" key="2">
    <source>
        <dbReference type="EnsemblMetazoa" id="GPPI008940-PA"/>
    </source>
</evidence>
<sequence length="67" mass="7904">MCVLKIMYGTGVENLRRRYWYSEERKGERKDYRGIPYMYINTVVVAIIPLHYSSAVRQSLSNYGPPN</sequence>
<dbReference type="EMBL" id="JXJN01003580">
    <property type="status" value="NOT_ANNOTATED_CDS"/>
    <property type="molecule type" value="Genomic_DNA"/>
</dbReference>
<dbReference type="Proteomes" id="UP000092460">
    <property type="component" value="Unassembled WGS sequence"/>
</dbReference>
<evidence type="ECO:0000256" key="1">
    <source>
        <dbReference type="SAM" id="Phobius"/>
    </source>
</evidence>
<reference evidence="2" key="2">
    <citation type="submission" date="2020-05" db="UniProtKB">
        <authorList>
            <consortium name="EnsemblMetazoa"/>
        </authorList>
    </citation>
    <scope>IDENTIFICATION</scope>
    <source>
        <strain evidence="2">IAEA</strain>
    </source>
</reference>
<organism evidence="2 3">
    <name type="scientific">Glossina palpalis gambiensis</name>
    <dbReference type="NCBI Taxonomy" id="67801"/>
    <lineage>
        <taxon>Eukaryota</taxon>
        <taxon>Metazoa</taxon>
        <taxon>Ecdysozoa</taxon>
        <taxon>Arthropoda</taxon>
        <taxon>Hexapoda</taxon>
        <taxon>Insecta</taxon>
        <taxon>Pterygota</taxon>
        <taxon>Neoptera</taxon>
        <taxon>Endopterygota</taxon>
        <taxon>Diptera</taxon>
        <taxon>Brachycera</taxon>
        <taxon>Muscomorpha</taxon>
        <taxon>Hippoboscoidea</taxon>
        <taxon>Glossinidae</taxon>
        <taxon>Glossina</taxon>
    </lineage>
</organism>
<accession>A0A1B0AUB0</accession>
<dbReference type="VEuPathDB" id="VectorBase:GPPI008940"/>
<feature type="transmembrane region" description="Helical" evidence="1">
    <location>
        <begin position="34"/>
        <end position="52"/>
    </location>
</feature>
<proteinExistence type="predicted"/>
<keyword evidence="1" id="KW-1133">Transmembrane helix</keyword>
<dbReference type="EMBL" id="JXJN01003579">
    <property type="status" value="NOT_ANNOTATED_CDS"/>
    <property type="molecule type" value="Genomic_DNA"/>
</dbReference>
<dbReference type="EMBL" id="JXJN01003581">
    <property type="status" value="NOT_ANNOTATED_CDS"/>
    <property type="molecule type" value="Genomic_DNA"/>
</dbReference>
<evidence type="ECO:0000313" key="3">
    <source>
        <dbReference type="Proteomes" id="UP000092460"/>
    </source>
</evidence>
<reference evidence="3" key="1">
    <citation type="submission" date="2015-01" db="EMBL/GenBank/DDBJ databases">
        <authorList>
            <person name="Aksoy S."/>
            <person name="Warren W."/>
            <person name="Wilson R.K."/>
        </authorList>
    </citation>
    <scope>NUCLEOTIDE SEQUENCE [LARGE SCALE GENOMIC DNA]</scope>
    <source>
        <strain evidence="3">IAEA</strain>
    </source>
</reference>
<name>A0A1B0AUB0_9MUSC</name>
<protein>
    <submittedName>
        <fullName evidence="2">Uncharacterized protein</fullName>
    </submittedName>
</protein>
<dbReference type="EnsemblMetazoa" id="GPPI008940-RA">
    <property type="protein sequence ID" value="GPPI008940-PA"/>
    <property type="gene ID" value="GPPI008940"/>
</dbReference>
<keyword evidence="3" id="KW-1185">Reference proteome</keyword>
<dbReference type="AlphaFoldDB" id="A0A1B0AUB0"/>
<keyword evidence="1" id="KW-0812">Transmembrane</keyword>